<dbReference type="RefSeq" id="WP_068881750.1">
    <property type="nucleotide sequence ID" value="NZ_LNTU01000012.1"/>
</dbReference>
<keyword evidence="4" id="KW-1003">Cell membrane</keyword>
<dbReference type="SMART" id="SM00382">
    <property type="entry name" value="AAA"/>
    <property type="match status" value="1"/>
</dbReference>
<dbReference type="InterPro" id="IPR027417">
    <property type="entry name" value="P-loop_NTPase"/>
</dbReference>
<dbReference type="OrthoDB" id="9802264at2"/>
<evidence type="ECO:0000256" key="1">
    <source>
        <dbReference type="ARBA" id="ARBA00004202"/>
    </source>
</evidence>
<dbReference type="PIRSF" id="PIRSF039085">
    <property type="entry name" value="ABC_ATPase_HisP"/>
    <property type="match status" value="1"/>
</dbReference>
<protein>
    <submittedName>
        <fullName evidence="9">Amino acid transporter</fullName>
    </submittedName>
</protein>
<gene>
    <name evidence="9" type="ORF">ATN84_09395</name>
</gene>
<accession>A0A135HWI6</accession>
<dbReference type="InterPro" id="IPR003593">
    <property type="entry name" value="AAA+_ATPase"/>
</dbReference>
<dbReference type="AlphaFoldDB" id="A0A135HWI6"/>
<dbReference type="GO" id="GO:0005524">
    <property type="term" value="F:ATP binding"/>
    <property type="evidence" value="ECO:0007669"/>
    <property type="project" value="UniProtKB-KW"/>
</dbReference>
<evidence type="ECO:0000313" key="10">
    <source>
        <dbReference type="Proteomes" id="UP000070107"/>
    </source>
</evidence>
<dbReference type="STRING" id="1494590.ATN84_09395"/>
<evidence type="ECO:0000313" key="9">
    <source>
        <dbReference type="EMBL" id="KXF77565.1"/>
    </source>
</evidence>
<dbReference type="Proteomes" id="UP000070107">
    <property type="component" value="Unassembled WGS sequence"/>
</dbReference>
<evidence type="ECO:0000256" key="3">
    <source>
        <dbReference type="ARBA" id="ARBA00022448"/>
    </source>
</evidence>
<dbReference type="InterPro" id="IPR030679">
    <property type="entry name" value="ABC_ATPase_HisP-typ"/>
</dbReference>
<comment type="caution">
    <text evidence="9">The sequence shown here is derived from an EMBL/GenBank/DDBJ whole genome shotgun (WGS) entry which is preliminary data.</text>
</comment>
<dbReference type="SUPFAM" id="SSF52540">
    <property type="entry name" value="P-loop containing nucleoside triphosphate hydrolases"/>
    <property type="match status" value="1"/>
</dbReference>
<evidence type="ECO:0000256" key="7">
    <source>
        <dbReference type="ARBA" id="ARBA00023136"/>
    </source>
</evidence>
<dbReference type="Pfam" id="PF00005">
    <property type="entry name" value="ABC_tran"/>
    <property type="match status" value="1"/>
</dbReference>
<comment type="subcellular location">
    <subcellularLocation>
        <location evidence="1">Cell membrane</location>
        <topology evidence="1">Peripheral membrane protein</topology>
    </subcellularLocation>
</comment>
<dbReference type="EMBL" id="LNTU01000012">
    <property type="protein sequence ID" value="KXF77565.1"/>
    <property type="molecule type" value="Genomic_DNA"/>
</dbReference>
<feature type="domain" description="ABC transporter" evidence="8">
    <location>
        <begin position="24"/>
        <end position="269"/>
    </location>
</feature>
<organism evidence="9 10">
    <name type="scientific">Paramesorhizobium deserti</name>
    <dbReference type="NCBI Taxonomy" id="1494590"/>
    <lineage>
        <taxon>Bacteria</taxon>
        <taxon>Pseudomonadati</taxon>
        <taxon>Pseudomonadota</taxon>
        <taxon>Alphaproteobacteria</taxon>
        <taxon>Hyphomicrobiales</taxon>
        <taxon>Phyllobacteriaceae</taxon>
        <taxon>Paramesorhizobium</taxon>
    </lineage>
</organism>
<reference evidence="9 10" key="1">
    <citation type="submission" date="2015-11" db="EMBL/GenBank/DDBJ databases">
        <title>Draft genome sequence of Paramesorhizobium deserti A-3-E, a strain highly resistant to diverse beta-lactam antibiotics.</title>
        <authorList>
            <person name="Lv R."/>
            <person name="Yang X."/>
            <person name="Fang N."/>
            <person name="Guo J."/>
            <person name="Luo X."/>
            <person name="Peng F."/>
            <person name="Yang R."/>
            <person name="Cui Y."/>
            <person name="Fang C."/>
            <person name="Song Y."/>
        </authorList>
    </citation>
    <scope>NUCLEOTIDE SEQUENCE [LARGE SCALE GENOMIC DNA]</scope>
    <source>
        <strain evidence="9 10">A-3-E</strain>
    </source>
</reference>
<dbReference type="GO" id="GO:0015424">
    <property type="term" value="F:ABC-type amino acid transporter activity"/>
    <property type="evidence" value="ECO:0007669"/>
    <property type="project" value="InterPro"/>
</dbReference>
<comment type="similarity">
    <text evidence="2">Belongs to the ABC transporter superfamily.</text>
</comment>
<keyword evidence="3" id="KW-0813">Transport</keyword>
<keyword evidence="6" id="KW-0067">ATP-binding</keyword>
<evidence type="ECO:0000259" key="8">
    <source>
        <dbReference type="PROSITE" id="PS50893"/>
    </source>
</evidence>
<sequence length="273" mass="30165">MTAPQAAVIAKPPHPATAERAEAIHIWNLHKRFGELEVLKGVSLTARDGDVVALIGGSGSGKSTFLRCINFLENPTSGVIRINGENVRMVSDGEGGQYPADRRQIERIRSRLGMVFQNFNLWHHMTLLQNVVEVPIHVLGMKRDEAVALGEQLLERVGLSEKRDVYPAYLSGGQQQRGAIARALAIRPRVMLFDEPTSALDPELVGEVLKVIADLAKEGRTMLLVTHEMKFAREVASHVIYLHNGVIEEEGPPETLFGAPKSNRLKQFIRTVS</sequence>
<dbReference type="PROSITE" id="PS50893">
    <property type="entry name" value="ABC_TRANSPORTER_2"/>
    <property type="match status" value="1"/>
</dbReference>
<evidence type="ECO:0000256" key="2">
    <source>
        <dbReference type="ARBA" id="ARBA00005417"/>
    </source>
</evidence>
<dbReference type="GO" id="GO:0005886">
    <property type="term" value="C:plasma membrane"/>
    <property type="evidence" value="ECO:0007669"/>
    <property type="project" value="UniProtKB-SubCell"/>
</dbReference>
<name>A0A135HWI6_9HYPH</name>
<dbReference type="CDD" id="cd03262">
    <property type="entry name" value="ABC_HisP_GlnQ"/>
    <property type="match status" value="1"/>
</dbReference>
<proteinExistence type="inferred from homology"/>
<dbReference type="PANTHER" id="PTHR43166:SF35">
    <property type="entry name" value="L-CYSTINE IMPORT ATP-BINDING PROTEIN TCYN"/>
    <property type="match status" value="1"/>
</dbReference>
<evidence type="ECO:0000256" key="4">
    <source>
        <dbReference type="ARBA" id="ARBA00022475"/>
    </source>
</evidence>
<keyword evidence="5" id="KW-0547">Nucleotide-binding</keyword>
<dbReference type="PANTHER" id="PTHR43166">
    <property type="entry name" value="AMINO ACID IMPORT ATP-BINDING PROTEIN"/>
    <property type="match status" value="1"/>
</dbReference>
<dbReference type="Gene3D" id="3.40.50.300">
    <property type="entry name" value="P-loop containing nucleotide triphosphate hydrolases"/>
    <property type="match status" value="1"/>
</dbReference>
<dbReference type="InterPro" id="IPR050086">
    <property type="entry name" value="MetN_ABC_transporter-like"/>
</dbReference>
<dbReference type="GO" id="GO:0016887">
    <property type="term" value="F:ATP hydrolysis activity"/>
    <property type="evidence" value="ECO:0007669"/>
    <property type="project" value="InterPro"/>
</dbReference>
<evidence type="ECO:0000256" key="6">
    <source>
        <dbReference type="ARBA" id="ARBA00022840"/>
    </source>
</evidence>
<evidence type="ECO:0000256" key="5">
    <source>
        <dbReference type="ARBA" id="ARBA00022741"/>
    </source>
</evidence>
<dbReference type="FunFam" id="3.40.50.300:FF:000020">
    <property type="entry name" value="Amino acid ABC transporter ATP-binding component"/>
    <property type="match status" value="1"/>
</dbReference>
<dbReference type="InterPro" id="IPR003439">
    <property type="entry name" value="ABC_transporter-like_ATP-bd"/>
</dbReference>
<keyword evidence="10" id="KW-1185">Reference proteome</keyword>
<keyword evidence="7" id="KW-0472">Membrane</keyword>